<gene>
    <name evidence="1" type="ordered locus">Mmwyl1_3239</name>
</gene>
<organism evidence="1">
    <name type="scientific">Marinomonas sp. (strain MWYL1)</name>
    <dbReference type="NCBI Taxonomy" id="400668"/>
    <lineage>
        <taxon>Bacteria</taxon>
        <taxon>Pseudomonadati</taxon>
        <taxon>Pseudomonadota</taxon>
        <taxon>Gammaproteobacteria</taxon>
        <taxon>Oceanospirillales</taxon>
        <taxon>Oceanospirillaceae</taxon>
        <taxon>Marinomonas</taxon>
    </lineage>
</organism>
<sequence>MFSLAQTGKTNCCKEINYKQWTRVVASLWKSLRHYDRKHLIMGDITGVVLNLEVLHENLSKEVLNDEVPDEIKGQFNVARNMALFTYYLYALAPEVHLKTYTVIEHALRLIVQPKKHVGLRVLLSKAVEEGWICDAGFRHLDTDDLGNEWCKNMVDVIPKMRNSKAHGSTMIMGDCFHYICVCADFLNQLFPSNPDRNKKQSPHSV</sequence>
<protein>
    <submittedName>
        <fullName evidence="1">Uncharacterized protein</fullName>
    </submittedName>
</protein>
<dbReference type="HOGENOM" id="CLU_1522083_0_0_6"/>
<dbReference type="EMBL" id="CP000749">
    <property type="protein sequence ID" value="ABR72145.1"/>
    <property type="molecule type" value="Genomic_DNA"/>
</dbReference>
<proteinExistence type="predicted"/>
<evidence type="ECO:0000313" key="1">
    <source>
        <dbReference type="EMBL" id="ABR72145.1"/>
    </source>
</evidence>
<reference evidence="1" key="1">
    <citation type="submission" date="2007-06" db="EMBL/GenBank/DDBJ databases">
        <title>Complete sequence of Marinomonas sp. MWYL1.</title>
        <authorList>
            <consortium name="US DOE Joint Genome Institute"/>
            <person name="Copeland A."/>
            <person name="Lucas S."/>
            <person name="Lapidus A."/>
            <person name="Barry K."/>
            <person name="Glavina del Rio T."/>
            <person name="Dalin E."/>
            <person name="Tice H."/>
            <person name="Pitluck S."/>
            <person name="Kiss H."/>
            <person name="Brettin T."/>
            <person name="Bruce D."/>
            <person name="Detter J.C."/>
            <person name="Han C."/>
            <person name="Schmutz J."/>
            <person name="Larimer F."/>
            <person name="Land M."/>
            <person name="Hauser L."/>
            <person name="Kyrpides N."/>
            <person name="Kim E."/>
            <person name="Johnston A.W.B."/>
            <person name="Todd J.D."/>
            <person name="Rogers R."/>
            <person name="Wexler M."/>
            <person name="Bond P.L."/>
            <person name="Li Y."/>
            <person name="Richardson P."/>
        </authorList>
    </citation>
    <scope>NUCLEOTIDE SEQUENCE [LARGE SCALE GENOMIC DNA]</scope>
    <source>
        <strain evidence="1">MWYL1</strain>
    </source>
</reference>
<dbReference type="KEGG" id="mmw:Mmwyl1_3239"/>
<dbReference type="AlphaFoldDB" id="A6W0B6"/>
<accession>A6W0B6</accession>
<dbReference type="eggNOG" id="ENOG50311Z0">
    <property type="taxonomic scope" value="Bacteria"/>
</dbReference>
<name>A6W0B6_MARMS</name>